<protein>
    <submittedName>
        <fullName evidence="1">Uncharacterized protein</fullName>
    </submittedName>
</protein>
<evidence type="ECO:0000313" key="1">
    <source>
        <dbReference type="EMBL" id="ERE88316.1"/>
    </source>
</evidence>
<dbReference type="AlphaFoldDB" id="A0A061IHG1"/>
<reference evidence="2" key="1">
    <citation type="journal article" date="2013" name="Nat. Biotechnol.">
        <title>Chinese hamster genome sequenced from sorted chromosomes.</title>
        <authorList>
            <person name="Brinkrolf K."/>
            <person name="Rupp O."/>
            <person name="Laux H."/>
            <person name="Kollin F."/>
            <person name="Ernst W."/>
            <person name="Linke B."/>
            <person name="Kofler R."/>
            <person name="Romand S."/>
            <person name="Hesse F."/>
            <person name="Budach W.E."/>
            <person name="Galosy S."/>
            <person name="Muller D."/>
            <person name="Noll T."/>
            <person name="Wienberg J."/>
            <person name="Jostock T."/>
            <person name="Leonard M."/>
            <person name="Grillari J."/>
            <person name="Tauch A."/>
            <person name="Goesmann A."/>
            <person name="Helk B."/>
            <person name="Mott J.E."/>
            <person name="Puhler A."/>
            <person name="Borth N."/>
        </authorList>
    </citation>
    <scope>NUCLEOTIDE SEQUENCE [LARGE SCALE GENOMIC DNA]</scope>
    <source>
        <strain evidence="2">17A/GY</strain>
    </source>
</reference>
<gene>
    <name evidence="1" type="ORF">H671_1g3153</name>
</gene>
<evidence type="ECO:0000313" key="2">
    <source>
        <dbReference type="Proteomes" id="UP000030759"/>
    </source>
</evidence>
<dbReference type="Proteomes" id="UP000030759">
    <property type="component" value="Unassembled WGS sequence"/>
</dbReference>
<sequence length="110" mass="12399">MLAVFPLSLLSDISACTWIPITFLFYYFNTGKPSIHAMITGENIHDYEMKMGLAIHMIVNCCSYDCKLAASFWRAGSYVVTSGTPIFTNEMESLMTEDDAKNHFRPLTLS</sequence>
<dbReference type="EMBL" id="KE666071">
    <property type="protein sequence ID" value="ERE88316.1"/>
    <property type="molecule type" value="Genomic_DNA"/>
</dbReference>
<proteinExistence type="predicted"/>
<accession>A0A061IHG1</accession>
<organism evidence="1 2">
    <name type="scientific">Cricetulus griseus</name>
    <name type="common">Chinese hamster</name>
    <name type="synonym">Cricetulus barabensis griseus</name>
    <dbReference type="NCBI Taxonomy" id="10029"/>
    <lineage>
        <taxon>Eukaryota</taxon>
        <taxon>Metazoa</taxon>
        <taxon>Chordata</taxon>
        <taxon>Craniata</taxon>
        <taxon>Vertebrata</taxon>
        <taxon>Euteleostomi</taxon>
        <taxon>Mammalia</taxon>
        <taxon>Eutheria</taxon>
        <taxon>Euarchontoglires</taxon>
        <taxon>Glires</taxon>
        <taxon>Rodentia</taxon>
        <taxon>Myomorpha</taxon>
        <taxon>Muroidea</taxon>
        <taxon>Cricetidae</taxon>
        <taxon>Cricetinae</taxon>
        <taxon>Cricetulus</taxon>
    </lineage>
</organism>
<name>A0A061IHG1_CRIGR</name>